<accession>A0A432ZRI8</accession>
<sequence>MKKIIVATAFALIAGVTLMSAAMASPWHDGEQHKTISREFTVQPNTAFSLDSGVGEVQFRYHDKNTVEVQLVIESDDDSWLTDGDIEDIELTVDQTADELALSTNEQEDVKFTWTITMPQMSNVDIDFGVGEISGDIRLTDVDIDLGVGEIDLHLLGGDVGRVEANAGIGDTKIRGINSENTRAMISSQSESHSNGAATVRADVGVGDITLDFDQR</sequence>
<evidence type="ECO:0008006" key="4">
    <source>
        <dbReference type="Google" id="ProtNLM"/>
    </source>
</evidence>
<gene>
    <name evidence="2" type="ORF">CWI84_05535</name>
</gene>
<dbReference type="RefSeq" id="WP_126841577.1">
    <property type="nucleotide sequence ID" value="NZ_PIQH01000004.1"/>
</dbReference>
<dbReference type="AlphaFoldDB" id="A0A432ZRI8"/>
<name>A0A432ZRI8_9GAMM</name>
<feature type="chain" id="PRO_5019012945" description="Adhesin domain-containing protein" evidence="1">
    <location>
        <begin position="25"/>
        <end position="216"/>
    </location>
</feature>
<dbReference type="EMBL" id="PIQH01000004">
    <property type="protein sequence ID" value="RUO80520.1"/>
    <property type="molecule type" value="Genomic_DNA"/>
</dbReference>
<feature type="signal peptide" evidence="1">
    <location>
        <begin position="1"/>
        <end position="24"/>
    </location>
</feature>
<protein>
    <recommendedName>
        <fullName evidence="4">Adhesin domain-containing protein</fullName>
    </recommendedName>
</protein>
<dbReference type="OrthoDB" id="6239971at2"/>
<evidence type="ECO:0000313" key="3">
    <source>
        <dbReference type="Proteomes" id="UP000287996"/>
    </source>
</evidence>
<keyword evidence="1" id="KW-0732">Signal</keyword>
<reference evidence="2 3" key="1">
    <citation type="journal article" date="2011" name="Front. Microbiol.">
        <title>Genomic signatures of strain selection and enhancement in Bacillus atrophaeus var. globigii, a historical biowarfare simulant.</title>
        <authorList>
            <person name="Gibbons H.S."/>
            <person name="Broomall S.M."/>
            <person name="McNew L.A."/>
            <person name="Daligault H."/>
            <person name="Chapman C."/>
            <person name="Bruce D."/>
            <person name="Karavis M."/>
            <person name="Krepps M."/>
            <person name="McGregor P.A."/>
            <person name="Hong C."/>
            <person name="Park K.H."/>
            <person name="Akmal A."/>
            <person name="Feldman A."/>
            <person name="Lin J.S."/>
            <person name="Chang W.E."/>
            <person name="Higgs B.W."/>
            <person name="Demirev P."/>
            <person name="Lindquist J."/>
            <person name="Liem A."/>
            <person name="Fochler E."/>
            <person name="Read T.D."/>
            <person name="Tapia R."/>
            <person name="Johnson S."/>
            <person name="Bishop-Lilly K.A."/>
            <person name="Detter C."/>
            <person name="Han C."/>
            <person name="Sozhamannan S."/>
            <person name="Rosenzweig C.N."/>
            <person name="Skowronski E.W."/>
        </authorList>
    </citation>
    <scope>NUCLEOTIDE SEQUENCE [LARGE SCALE GENOMIC DNA]</scope>
    <source>
        <strain evidence="2 3">CC-PW-9</strain>
    </source>
</reference>
<evidence type="ECO:0000313" key="2">
    <source>
        <dbReference type="EMBL" id="RUO80520.1"/>
    </source>
</evidence>
<proteinExistence type="predicted"/>
<keyword evidence="3" id="KW-1185">Reference proteome</keyword>
<comment type="caution">
    <text evidence="2">The sequence shown here is derived from an EMBL/GenBank/DDBJ whole genome shotgun (WGS) entry which is preliminary data.</text>
</comment>
<evidence type="ECO:0000256" key="1">
    <source>
        <dbReference type="SAM" id="SignalP"/>
    </source>
</evidence>
<dbReference type="Proteomes" id="UP000287996">
    <property type="component" value="Unassembled WGS sequence"/>
</dbReference>
<organism evidence="2 3">
    <name type="scientific">Idiomarina tyrosinivorans</name>
    <dbReference type="NCBI Taxonomy" id="1445662"/>
    <lineage>
        <taxon>Bacteria</taxon>
        <taxon>Pseudomonadati</taxon>
        <taxon>Pseudomonadota</taxon>
        <taxon>Gammaproteobacteria</taxon>
        <taxon>Alteromonadales</taxon>
        <taxon>Idiomarinaceae</taxon>
        <taxon>Idiomarina</taxon>
    </lineage>
</organism>